<dbReference type="FunFam" id="3.40.50.300:FF:000163">
    <property type="entry name" value="Multidrug resistance-associated protein member 4"/>
    <property type="match status" value="1"/>
</dbReference>
<dbReference type="CDD" id="cd18579">
    <property type="entry name" value="ABC_6TM_ABCC_D1"/>
    <property type="match status" value="1"/>
</dbReference>
<protein>
    <submittedName>
        <fullName evidence="9">Uncharacterized protein</fullName>
    </submittedName>
</protein>
<evidence type="ECO:0000256" key="1">
    <source>
        <dbReference type="ARBA" id="ARBA00004141"/>
    </source>
</evidence>
<dbReference type="EMBL" id="ACPB03002190">
    <property type="status" value="NOT_ANNOTATED_CDS"/>
    <property type="molecule type" value="Genomic_DNA"/>
</dbReference>
<organism evidence="9 10">
    <name type="scientific">Rhodnius prolixus</name>
    <name type="common">Triatomid bug</name>
    <dbReference type="NCBI Taxonomy" id="13249"/>
    <lineage>
        <taxon>Eukaryota</taxon>
        <taxon>Metazoa</taxon>
        <taxon>Ecdysozoa</taxon>
        <taxon>Arthropoda</taxon>
        <taxon>Hexapoda</taxon>
        <taxon>Insecta</taxon>
        <taxon>Pterygota</taxon>
        <taxon>Neoptera</taxon>
        <taxon>Paraneoptera</taxon>
        <taxon>Hemiptera</taxon>
        <taxon>Heteroptera</taxon>
        <taxon>Panheteroptera</taxon>
        <taxon>Cimicomorpha</taxon>
        <taxon>Reduviidae</taxon>
        <taxon>Triatominae</taxon>
        <taxon>Rhodnius</taxon>
    </lineage>
</organism>
<dbReference type="GO" id="GO:0016020">
    <property type="term" value="C:membrane"/>
    <property type="evidence" value="ECO:0007669"/>
    <property type="project" value="UniProtKB-SubCell"/>
</dbReference>
<keyword evidence="3" id="KW-0812">Transmembrane</keyword>
<dbReference type="PANTHER" id="PTHR24223:SF448">
    <property type="entry name" value="FI20146P1-RELATED"/>
    <property type="match status" value="1"/>
</dbReference>
<keyword evidence="5" id="KW-0547">Nucleotide-binding</keyword>
<dbReference type="EMBL" id="ACPB03002194">
    <property type="status" value="NOT_ANNOTATED_CDS"/>
    <property type="molecule type" value="Genomic_DNA"/>
</dbReference>
<keyword evidence="2" id="KW-0813">Transport</keyword>
<name>T1IDA8_RHOPR</name>
<evidence type="ECO:0000256" key="8">
    <source>
        <dbReference type="ARBA" id="ARBA00023136"/>
    </source>
</evidence>
<dbReference type="FunFam" id="3.40.50.300:FF:003838">
    <property type="entry name" value="ATP-dependent bile acid permease, putative"/>
    <property type="match status" value="1"/>
</dbReference>
<dbReference type="Gene3D" id="1.20.1560.10">
    <property type="entry name" value="ABC transporter type 1, transmembrane domain"/>
    <property type="match status" value="4"/>
</dbReference>
<dbReference type="InterPro" id="IPR050173">
    <property type="entry name" value="ABC_transporter_C-like"/>
</dbReference>
<keyword evidence="6" id="KW-0067">ATP-binding</keyword>
<dbReference type="Gene3D" id="3.40.50.300">
    <property type="entry name" value="P-loop containing nucleotide triphosphate hydrolases"/>
    <property type="match status" value="4"/>
</dbReference>
<dbReference type="EnsemblMetazoa" id="RPRC014278-RA">
    <property type="protein sequence ID" value="RPRC014278-PA"/>
    <property type="gene ID" value="RPRC014278"/>
</dbReference>
<proteinExistence type="predicted"/>
<dbReference type="InterPro" id="IPR003439">
    <property type="entry name" value="ABC_transporter-like_ATP-bd"/>
</dbReference>
<evidence type="ECO:0000256" key="4">
    <source>
        <dbReference type="ARBA" id="ARBA00022737"/>
    </source>
</evidence>
<dbReference type="InterPro" id="IPR017871">
    <property type="entry name" value="ABC_transporter-like_CS"/>
</dbReference>
<dbReference type="EMBL" id="ACPB03002192">
    <property type="status" value="NOT_ANNOTATED_CDS"/>
    <property type="molecule type" value="Genomic_DNA"/>
</dbReference>
<dbReference type="Pfam" id="PF00005">
    <property type="entry name" value="ABC_tran"/>
    <property type="match status" value="4"/>
</dbReference>
<accession>T1IDA8</accession>
<evidence type="ECO:0000256" key="6">
    <source>
        <dbReference type="ARBA" id="ARBA00022840"/>
    </source>
</evidence>
<keyword evidence="10" id="KW-1185">Reference proteome</keyword>
<evidence type="ECO:0000256" key="2">
    <source>
        <dbReference type="ARBA" id="ARBA00022448"/>
    </source>
</evidence>
<dbReference type="CDD" id="cd03244">
    <property type="entry name" value="ABCC_MRP_domain2"/>
    <property type="match status" value="1"/>
</dbReference>
<comment type="subcellular location">
    <subcellularLocation>
        <location evidence="1">Membrane</location>
        <topology evidence="1">Multi-pass membrane protein</topology>
    </subcellularLocation>
</comment>
<dbReference type="OMA" id="VFELNWP"/>
<evidence type="ECO:0000313" key="9">
    <source>
        <dbReference type="EnsemblMetazoa" id="RPRC014278-PA"/>
    </source>
</evidence>
<dbReference type="PROSITE" id="PS00211">
    <property type="entry name" value="ABC_TRANSPORTER_1"/>
    <property type="match status" value="2"/>
</dbReference>
<dbReference type="Pfam" id="PF00664">
    <property type="entry name" value="ABC_membrane"/>
    <property type="match status" value="4"/>
</dbReference>
<keyword evidence="8" id="KW-0472">Membrane</keyword>
<evidence type="ECO:0000256" key="7">
    <source>
        <dbReference type="ARBA" id="ARBA00022989"/>
    </source>
</evidence>
<dbReference type="PROSITE" id="PS50893">
    <property type="entry name" value="ABC_TRANSPORTER_2"/>
    <property type="match status" value="3"/>
</dbReference>
<evidence type="ECO:0000256" key="3">
    <source>
        <dbReference type="ARBA" id="ARBA00022692"/>
    </source>
</evidence>
<evidence type="ECO:0000256" key="5">
    <source>
        <dbReference type="ARBA" id="ARBA00022741"/>
    </source>
</evidence>
<dbReference type="FunFam" id="1.20.1560.10:FF:000026">
    <property type="entry name" value="Multidrug resistance-associated protein lethal(2)03659"/>
    <property type="match status" value="1"/>
</dbReference>
<dbReference type="GO" id="GO:0005524">
    <property type="term" value="F:ATP binding"/>
    <property type="evidence" value="ECO:0007669"/>
    <property type="project" value="UniProtKB-KW"/>
</dbReference>
<dbReference type="InterPro" id="IPR044746">
    <property type="entry name" value="ABCC_6TM_D1"/>
</dbReference>
<dbReference type="GO" id="GO:0016887">
    <property type="term" value="F:ATP hydrolysis activity"/>
    <property type="evidence" value="ECO:0007669"/>
    <property type="project" value="InterPro"/>
</dbReference>
<dbReference type="VEuPathDB" id="VectorBase:RPRC014278"/>
<dbReference type="FunCoup" id="T1IDA8">
    <property type="interactions" value="276"/>
</dbReference>
<dbReference type="PROSITE" id="PS50929">
    <property type="entry name" value="ABC_TM1F"/>
    <property type="match status" value="4"/>
</dbReference>
<dbReference type="EMBL" id="ACPB03002193">
    <property type="status" value="NOT_ANNOTATED_CDS"/>
    <property type="molecule type" value="Genomic_DNA"/>
</dbReference>
<evidence type="ECO:0000313" key="10">
    <source>
        <dbReference type="Proteomes" id="UP000015103"/>
    </source>
</evidence>
<dbReference type="SUPFAM" id="SSF52540">
    <property type="entry name" value="P-loop containing nucleoside triphosphate hydrolases"/>
    <property type="match status" value="4"/>
</dbReference>
<dbReference type="SMART" id="SM00382">
    <property type="entry name" value="AAA"/>
    <property type="match status" value="4"/>
</dbReference>
<dbReference type="InParanoid" id="T1IDA8"/>
<dbReference type="FunFam" id="3.40.50.300:FF:000482">
    <property type="entry name" value="Multidrug resistance-associated protein member 4"/>
    <property type="match status" value="1"/>
</dbReference>
<dbReference type="CDD" id="cd03250">
    <property type="entry name" value="ABCC_MRP_domain1"/>
    <property type="match status" value="2"/>
</dbReference>
<dbReference type="FunFam" id="1.20.1560.10:FF:000014">
    <property type="entry name" value="Multidrug resistance-associated protein member 4"/>
    <property type="match status" value="2"/>
</dbReference>
<sequence length="2322" mass="260913">MDSINISQRENHPRKLASPLSVISFSWLIPLFLKGWKEDLDLEDLYKPLKDHSSNFLGEKLESLWKEHVLLCKIKNQNPRLLKVIWRMFGTSIILQGVLVFFVELILRLAQPFLLGGLIDSFSGSGSLTSMQTQLYAGGLIACIFFTSLLLHTYHMNVVHIGMKIRVAISSLIYRKVLRLNFSRDENMSTGKIVTLLSNDAMRFDYAITFLHDLWIGPLQVIVVYYFLWELIGYSSFVGLVPVIIFIHLHFCFGKTISNLRRKTVLKTDERINYASEVIKGINVIKMHALESLVSDFISLLRRKEINVFKKLSYVRGIMNSFPMFHTRLTTTLTILTYVLLGNFITSKKVFVLTSYLNILQASVATYFPEGISQMSEFFVSIKRIEEYLLSDEKSKEVGTYKPQIIESSNDKLFINLIPHIRMVDVCAKWDSTQSENVLDGINMYLTPGKVYLLTGAVGAGKTAVFQAILGEIIITSGVIDIEGEISYTSQEPWIFPGSVRQNILFGSVFEKSKYNKVLRACALDMDLESLPLGDLTEIGGKGGIALSTGQKARINLARSVYKEASIYLLDDPLSAVDLNVGIFLYRHCIKGLLKDNVVILISHQLQYVDNDDNVILLENGKVKFQGPKWELEDLHLGFTKNSDSNVQNEQKNYPQERAESIKQINKKYLTSFNYKHSGSAHFNIFQSSTSTMDRGNVGLSKNKNKNNLSLYQSYLKSGYGRCMLFVTIIMFTLPQVFGSFGDFWLSFWVNLEENHYFLNSTIKYDGGIPKPSRELCIIIFGSLVAATALASFIRSLIYYCACMKASLNLHDMFKSVTRATINFFNETSAGNNSDFSKDLGIIDEQLPSALHDFLQISLMAVGIIVVVPTTDPWLLIPSAIAFFIFYLLRIIYISTSNNLRSLEGSTRSPIITHLTATLQGLITVRSSKVEKILTKEFDGHQDIHSSTWYVYLAINRGFALWLDLICVLYNAVITLIFVYIDKSASGANVGLAITQANGLTGILQWGVRQSAEVDNNMVSVKRILDYTNLEQEPPLRSTAGVQVLAGWPQRGSIEFTNVSIRYGIHGPWVLKNINVSISPCQKVGIVGRTGAGKTSLIAALFRLADIEGMIKIDGVDTSLLGLHDFRSKITVITQEPFLFSGPLRKSLDPYDIYPDERLWAALEEVQLKEFVKDLTGGLNTQITEGGSNVSVGQRQLICLARAILNENKIVVLDESTSNIDYKTEALIQKTLKTKFSDCTVLTIAHRILTVMDSDLIIVMDSGTIVEMGHPLILLQNDEGFLYKEVIKTAISGQSLQNVITLIVSLHNDRRTNPREKANPLSALMFIWTFPIFWEGYKKDLLVDDLFSPLKEHSSAYLGDRLERVWNAEIRRCKGKNKTPSFLRAIVKVFGPSIMLFAIAAFISEIGWLGKKSSSLRMKTAIRTDERVRLMNEIINGIQVIKMYTWEKPFSQLVALARRKEIGVIKKSSYIRGIMMSFIIFHTRAAIFFTILSYVLFGNGITAEKVFVLTSFYNTLRQTMTVFFPQGIQQVAECLISVKRLQKFLLYEESSVASPRDDKANGKLNLENNGIANLLYTHTTKNFEKSGIEAKNACAKWQPDANEHCLSNISCEVVPGQLTVVIGPVGAGKTSFFHALLQELPLTSGSINITGIISYASQEPWLFHGSVRQNILFGEPYIKEKYRQVVKVCALRTDFEQLPYKDKTIVGERGVSLSGGQRARINLARAVYKDADIYLLDDPLSAVDTHVGKHLFEDCIQGYLRNKTVMLITHQLQYLENVDQIILLENGSLKAKGTYYELQKSGLDFTKLLTIKEEESEEVKEIPRGRRLGSRQSSMNSVNSSIYDDSFSQNPIEVGEDMSKGSVKAAVYKNYFVYGGGCCLAIFVLLMFIISQAFASGGDYWITYCNPNAAAYPNMCIYVYSALTVLTVLATIFRSVLFFVMCMTASTNLHDHMFSCISRATMWFFNNNSSGRILNRFSKDMGAIDELLPVAMMDVLQIGFTLLAIIIVVAVINVWLLIPTVCIGVFFYYLRIFYISTSRSVKRLEGVTRSPVFSHLNASLQGLTTIRAFNAQEILVKEFDNHQDLHSSAWFLFIGTSRAFGFWLDIICLIYICFVTLSFLFLGGDSFGGNVGLAISQAIGLTGMFQWGMRQSAELENQMTSVERVLEYSNLEKEPPLESAADKKPRKTWPDEGKIQFLNTHLRYSPTDPWVLKNLNFVIQPKEKVGIVGRTGAGKSSLISALFRLSEIEGTILVDGIDCASVGLHDLRSKISIIPQEPVLFSGTMRNNLDPFDEHNDEVLWSALDEVELRDVVNELSSGLQA</sequence>
<dbReference type="GO" id="GO:0140359">
    <property type="term" value="F:ABC-type transporter activity"/>
    <property type="evidence" value="ECO:0007669"/>
    <property type="project" value="InterPro"/>
</dbReference>
<dbReference type="EMBL" id="ACPB03002191">
    <property type="status" value="NOT_ANNOTATED_CDS"/>
    <property type="molecule type" value="Genomic_DNA"/>
</dbReference>
<dbReference type="FunFam" id="3.40.50.300:FF:000973">
    <property type="entry name" value="Multidrug resistance-associated protein 4"/>
    <property type="match status" value="1"/>
</dbReference>
<dbReference type="Proteomes" id="UP000015103">
    <property type="component" value="Unassembled WGS sequence"/>
</dbReference>
<dbReference type="InterPro" id="IPR011527">
    <property type="entry name" value="ABC1_TM_dom"/>
</dbReference>
<dbReference type="eggNOG" id="KOG0054">
    <property type="taxonomic scope" value="Eukaryota"/>
</dbReference>
<keyword evidence="4" id="KW-0677">Repeat</keyword>
<dbReference type="InterPro" id="IPR027417">
    <property type="entry name" value="P-loop_NTPase"/>
</dbReference>
<dbReference type="SUPFAM" id="SSF90123">
    <property type="entry name" value="ABC transporter transmembrane region"/>
    <property type="match status" value="4"/>
</dbReference>
<keyword evidence="7" id="KW-1133">Transmembrane helix</keyword>
<dbReference type="STRING" id="13249.T1IDA8"/>
<dbReference type="InterPro" id="IPR036640">
    <property type="entry name" value="ABC1_TM_sf"/>
</dbReference>
<dbReference type="HOGENOM" id="CLU_228787_0_0_1"/>
<dbReference type="InterPro" id="IPR003593">
    <property type="entry name" value="AAA+_ATPase"/>
</dbReference>
<reference evidence="9" key="1">
    <citation type="submission" date="2015-05" db="UniProtKB">
        <authorList>
            <consortium name="EnsemblMetazoa"/>
        </authorList>
    </citation>
    <scope>IDENTIFICATION</scope>
</reference>
<dbReference type="PANTHER" id="PTHR24223">
    <property type="entry name" value="ATP-BINDING CASSETTE SUB-FAMILY C"/>
    <property type="match status" value="1"/>
</dbReference>